<reference evidence="1 2" key="1">
    <citation type="submission" date="2014-06" db="EMBL/GenBank/DDBJ databases">
        <title>Whole Genome Sequences of Three Symbiotic Endozoicomonas Bacteria.</title>
        <authorList>
            <person name="Neave M.J."/>
            <person name="Apprill A."/>
            <person name="Voolstra C.R."/>
        </authorList>
    </citation>
    <scope>NUCLEOTIDE SEQUENCE [LARGE SCALE GENOMIC DNA]</scope>
    <source>
        <strain evidence="1 2">DSM 22380</strain>
    </source>
</reference>
<sequence length="481" mass="54879">MINILIRRLIVLSILLSALWFGFKFYSESQISEKLNQLAFIASSQAIIRFEDVTVHITGKISISNIEITPVSISEDPFHAEKISLIFPSTFEMIKLMYNVGMGNDVEMPESLRLQLDGINDPFIDDRSIYAGITQERNSFLREELKNTSEPICGDDYIIGPDDYKKMGISSLITGFYWEYKYNKDNQKLMASFGFSATDLYTASMKINISNQQSIGIQDLMQMPQISSVEMVYQDQGLVPTTNKYCAQQSGISVDEYIQRNTSLPDEYYFHTIGIIPNEAMKKAYIDFLRKPESISVTSYLPPNFNPMIFAVYDTEHWVSTLGLSLKVNNNVVSPFELITPDPSEFMVDQFEGFEMAQDGWDDLEAIEDPSMDTEPQIEMDWEPESANEQSTFSSTFIEEQPLEEHETAFLHRQPQTRDIPVYKLSDHIGRQVEVFVERSKSFSGELLAVDREALLLKVRVGGGTITMPIRVQRIKSVEAR</sequence>
<evidence type="ECO:0000313" key="2">
    <source>
        <dbReference type="Proteomes" id="UP000027997"/>
    </source>
</evidence>
<comment type="caution">
    <text evidence="1">The sequence shown here is derived from an EMBL/GenBank/DDBJ whole genome shotgun (WGS) entry which is preliminary data.</text>
</comment>
<proteinExistence type="predicted"/>
<organism evidence="1 2">
    <name type="scientific">Endozoicomonas elysicola</name>
    <dbReference type="NCBI Taxonomy" id="305900"/>
    <lineage>
        <taxon>Bacteria</taxon>
        <taxon>Pseudomonadati</taxon>
        <taxon>Pseudomonadota</taxon>
        <taxon>Gammaproteobacteria</taxon>
        <taxon>Oceanospirillales</taxon>
        <taxon>Endozoicomonadaceae</taxon>
        <taxon>Endozoicomonas</taxon>
    </lineage>
</organism>
<keyword evidence="2" id="KW-1185">Reference proteome</keyword>
<dbReference type="Proteomes" id="UP000027997">
    <property type="component" value="Unassembled WGS sequence"/>
</dbReference>
<accession>A0A081K8B4</accession>
<dbReference type="RefSeq" id="WP_020581045.1">
    <property type="nucleotide sequence ID" value="NZ_JOJP01000001.1"/>
</dbReference>
<name>A0A081K8B4_9GAMM</name>
<evidence type="ECO:0000313" key="1">
    <source>
        <dbReference type="EMBL" id="KEI70390.1"/>
    </source>
</evidence>
<protein>
    <submittedName>
        <fullName evidence="1">Uncharacterized protein</fullName>
    </submittedName>
</protein>
<dbReference type="eggNOG" id="ENOG5032WP3">
    <property type="taxonomic scope" value="Bacteria"/>
</dbReference>
<dbReference type="EMBL" id="JOJP01000001">
    <property type="protein sequence ID" value="KEI70390.1"/>
    <property type="molecule type" value="Genomic_DNA"/>
</dbReference>
<dbReference type="AlphaFoldDB" id="A0A081K8B4"/>
<gene>
    <name evidence="1" type="ORF">GV64_06285</name>
</gene>